<evidence type="ECO:0000313" key="1">
    <source>
        <dbReference type="EMBL" id="SCZ84431.1"/>
    </source>
</evidence>
<dbReference type="STRING" id="51642.NSMM_160021"/>
<name>A0A1G5SD26_9PROT</name>
<dbReference type="AlphaFoldDB" id="A0A1G5SD26"/>
<organism evidence="1 2">
    <name type="scientific">Nitrosomonas mobilis</name>
    <dbReference type="NCBI Taxonomy" id="51642"/>
    <lineage>
        <taxon>Bacteria</taxon>
        <taxon>Pseudomonadati</taxon>
        <taxon>Pseudomonadota</taxon>
        <taxon>Betaproteobacteria</taxon>
        <taxon>Nitrosomonadales</taxon>
        <taxon>Nitrosomonadaceae</taxon>
        <taxon>Nitrosomonas</taxon>
    </lineage>
</organism>
<keyword evidence="2" id="KW-1185">Reference proteome</keyword>
<gene>
    <name evidence="1" type="ORF">NSMM_160021</name>
</gene>
<dbReference type="EMBL" id="FMWO01000021">
    <property type="protein sequence ID" value="SCZ84431.1"/>
    <property type="molecule type" value="Genomic_DNA"/>
</dbReference>
<proteinExistence type="predicted"/>
<evidence type="ECO:0000313" key="2">
    <source>
        <dbReference type="Proteomes" id="UP000198729"/>
    </source>
</evidence>
<sequence length="44" mass="5064">MLQEFPYADNYLPGIITPFTSWQVRQNGGVENIYNTVVFIRLTG</sequence>
<protein>
    <submittedName>
        <fullName evidence="1">Uncharacterized protein</fullName>
    </submittedName>
</protein>
<reference evidence="1 2" key="1">
    <citation type="submission" date="2016-10" db="EMBL/GenBank/DDBJ databases">
        <authorList>
            <person name="de Groot N.N."/>
        </authorList>
    </citation>
    <scope>NUCLEOTIDE SEQUENCE [LARGE SCALE GENOMIC DNA]</scope>
    <source>
        <strain evidence="1">1</strain>
    </source>
</reference>
<accession>A0A1G5SD26</accession>
<dbReference type="Proteomes" id="UP000198729">
    <property type="component" value="Unassembled WGS sequence"/>
</dbReference>